<dbReference type="Gene3D" id="2.60.300.12">
    <property type="entry name" value="HesB-like domain"/>
    <property type="match status" value="1"/>
</dbReference>
<dbReference type="Proteomes" id="UP000187172">
    <property type="component" value="Unassembled WGS sequence"/>
</dbReference>
<reference evidence="2 3" key="1">
    <citation type="submission" date="2016-11" db="EMBL/GenBank/DDBJ databases">
        <title>Paenibacillus species isolates.</title>
        <authorList>
            <person name="Beno S.M."/>
        </authorList>
    </citation>
    <scope>NUCLEOTIDE SEQUENCE [LARGE SCALE GENOMIC DNA]</scope>
    <source>
        <strain evidence="2 3">FSL R5-0378</strain>
    </source>
</reference>
<dbReference type="EMBL" id="MRTP01000001">
    <property type="protein sequence ID" value="OMF57242.1"/>
    <property type="molecule type" value="Genomic_DNA"/>
</dbReference>
<dbReference type="Pfam" id="PF01521">
    <property type="entry name" value="Fe-S_biosyn"/>
    <property type="match status" value="1"/>
</dbReference>
<organism evidence="2 3">
    <name type="scientific">Paenibacillus rhizosphaerae</name>
    <dbReference type="NCBI Taxonomy" id="297318"/>
    <lineage>
        <taxon>Bacteria</taxon>
        <taxon>Bacillati</taxon>
        <taxon>Bacillota</taxon>
        <taxon>Bacilli</taxon>
        <taxon>Bacillales</taxon>
        <taxon>Paenibacillaceae</taxon>
        <taxon>Paenibacillus</taxon>
    </lineage>
</organism>
<accession>A0A1R1EZP6</accession>
<sequence length="120" mass="13494">MNSSASRRSNVNILMDSYPEEKLAQSLAGRPGFFKLFYDTEDCGCNGVLAIEILEQPLDTDIKVTVEKFTFLVDRQQESLFDNVLKLEADRAYPSFKVSSDSALYSTNVRIRDARDSAAK</sequence>
<gene>
    <name evidence="2" type="ORF">BK138_01055</name>
</gene>
<proteinExistence type="predicted"/>
<evidence type="ECO:0000313" key="3">
    <source>
        <dbReference type="Proteomes" id="UP000187172"/>
    </source>
</evidence>
<name>A0A1R1EZP6_9BACL</name>
<dbReference type="SUPFAM" id="SSF89360">
    <property type="entry name" value="HesB-like domain"/>
    <property type="match status" value="1"/>
</dbReference>
<feature type="domain" description="Core" evidence="1">
    <location>
        <begin position="21"/>
        <end position="113"/>
    </location>
</feature>
<dbReference type="AlphaFoldDB" id="A0A1R1EZP6"/>
<comment type="caution">
    <text evidence="2">The sequence shown here is derived from an EMBL/GenBank/DDBJ whole genome shotgun (WGS) entry which is preliminary data.</text>
</comment>
<evidence type="ECO:0000259" key="1">
    <source>
        <dbReference type="Pfam" id="PF01521"/>
    </source>
</evidence>
<dbReference type="InterPro" id="IPR000361">
    <property type="entry name" value="ATAP_core_dom"/>
</dbReference>
<keyword evidence="3" id="KW-1185">Reference proteome</keyword>
<evidence type="ECO:0000313" key="2">
    <source>
        <dbReference type="EMBL" id="OMF57242.1"/>
    </source>
</evidence>
<protein>
    <recommendedName>
        <fullName evidence="1">Core domain-containing protein</fullName>
    </recommendedName>
</protein>
<dbReference type="InterPro" id="IPR035903">
    <property type="entry name" value="HesB-like_dom_sf"/>
</dbReference>
<dbReference type="STRING" id="297318.BK138_01055"/>